<feature type="compositionally biased region" description="Basic and acidic residues" evidence="2">
    <location>
        <begin position="284"/>
        <end position="314"/>
    </location>
</feature>
<dbReference type="Gene3D" id="1.25.40.10">
    <property type="entry name" value="Tetratricopeptide repeat domain"/>
    <property type="match status" value="1"/>
</dbReference>
<dbReference type="Proteomes" id="UP000820818">
    <property type="component" value="Unassembled WGS sequence"/>
</dbReference>
<sequence>MMSWNKLILGVFLLIPSSWTRVSRLNAAIDKASETYAKADYPASVKDHLVLLEEFQQNSTELDFNLGLSHHYADRQDEAASFYDKATTSQNKILSSFAYNQGGVLIGTKKEYEAALLKFQSALIKDPQNEVARYNYEMLARWLQRDKERKENDEDKPEPSEFAKRKKAEADRLVEQFKFNEALKLMNEALQQDQTVAAYQEFITTRSYVKTETDQALKAVNEGLVKFPNDAKLQALKEKLEKEKEEQEQEQKNKEQQEQQNQEQQDQNKDQKSQGEQDQQQQQKDGEKTEEDKAKESQKGDPSEKSQEPAKEGANDQMDADLADKQKAMEAFKEK</sequence>
<evidence type="ECO:0000256" key="3">
    <source>
        <dbReference type="SAM" id="SignalP"/>
    </source>
</evidence>
<feature type="signal peptide" evidence="3">
    <location>
        <begin position="1"/>
        <end position="20"/>
    </location>
</feature>
<organism evidence="4 5">
    <name type="scientific">Daphnia sinensis</name>
    <dbReference type="NCBI Taxonomy" id="1820382"/>
    <lineage>
        <taxon>Eukaryota</taxon>
        <taxon>Metazoa</taxon>
        <taxon>Ecdysozoa</taxon>
        <taxon>Arthropoda</taxon>
        <taxon>Crustacea</taxon>
        <taxon>Branchiopoda</taxon>
        <taxon>Diplostraca</taxon>
        <taxon>Cladocera</taxon>
        <taxon>Anomopoda</taxon>
        <taxon>Daphniidae</taxon>
        <taxon>Daphnia</taxon>
        <taxon>Daphnia similis group</taxon>
    </lineage>
</organism>
<feature type="region of interest" description="Disordered" evidence="2">
    <location>
        <begin position="147"/>
        <end position="167"/>
    </location>
</feature>
<feature type="repeat" description="TPR" evidence="1">
    <location>
        <begin position="96"/>
        <end position="129"/>
    </location>
</feature>
<gene>
    <name evidence="4" type="ORF">GHT06_004071</name>
</gene>
<dbReference type="InterPro" id="IPR011990">
    <property type="entry name" value="TPR-like_helical_dom_sf"/>
</dbReference>
<evidence type="ECO:0000313" key="5">
    <source>
        <dbReference type="Proteomes" id="UP000820818"/>
    </source>
</evidence>
<feature type="region of interest" description="Disordered" evidence="2">
    <location>
        <begin position="239"/>
        <end position="335"/>
    </location>
</feature>
<dbReference type="InterPro" id="IPR019734">
    <property type="entry name" value="TPR_rpt"/>
</dbReference>
<feature type="compositionally biased region" description="Basic and acidic residues" evidence="2">
    <location>
        <begin position="266"/>
        <end position="275"/>
    </location>
</feature>
<feature type="chain" id="PRO_5042195388" description="Tetratricopeptide repeat protein" evidence="3">
    <location>
        <begin position="21"/>
        <end position="335"/>
    </location>
</feature>
<evidence type="ECO:0000313" key="4">
    <source>
        <dbReference type="EMBL" id="KAI9549516.1"/>
    </source>
</evidence>
<keyword evidence="3" id="KW-0732">Signal</keyword>
<evidence type="ECO:0000256" key="2">
    <source>
        <dbReference type="SAM" id="MobiDB-lite"/>
    </source>
</evidence>
<dbReference type="PROSITE" id="PS50005">
    <property type="entry name" value="TPR"/>
    <property type="match status" value="1"/>
</dbReference>
<protein>
    <recommendedName>
        <fullName evidence="6">Tetratricopeptide repeat protein</fullName>
    </recommendedName>
</protein>
<dbReference type="SUPFAM" id="SSF48452">
    <property type="entry name" value="TPR-like"/>
    <property type="match status" value="2"/>
</dbReference>
<keyword evidence="1" id="KW-0802">TPR repeat</keyword>
<feature type="compositionally biased region" description="Basic and acidic residues" evidence="2">
    <location>
        <begin position="239"/>
        <end position="257"/>
    </location>
</feature>
<feature type="compositionally biased region" description="Basic and acidic residues" evidence="2">
    <location>
        <begin position="322"/>
        <end position="335"/>
    </location>
</feature>
<comment type="caution">
    <text evidence="4">The sequence shown here is derived from an EMBL/GenBank/DDBJ whole genome shotgun (WGS) entry which is preliminary data.</text>
</comment>
<evidence type="ECO:0008006" key="6">
    <source>
        <dbReference type="Google" id="ProtNLM"/>
    </source>
</evidence>
<proteinExistence type="predicted"/>
<evidence type="ECO:0000256" key="1">
    <source>
        <dbReference type="PROSITE-ProRule" id="PRU00339"/>
    </source>
</evidence>
<dbReference type="AlphaFoldDB" id="A0AAD5KDH5"/>
<accession>A0AAD5KDH5</accession>
<name>A0AAD5KDH5_9CRUS</name>
<keyword evidence="5" id="KW-1185">Reference proteome</keyword>
<reference evidence="4" key="1">
    <citation type="submission" date="2022-05" db="EMBL/GenBank/DDBJ databases">
        <title>A multi-omics perspective on studying reproductive biology in Daphnia sinensis.</title>
        <authorList>
            <person name="Jia J."/>
        </authorList>
    </citation>
    <scope>NUCLEOTIDE SEQUENCE</scope>
    <source>
        <strain evidence="4">WSL</strain>
    </source>
</reference>
<dbReference type="EMBL" id="WJBH02000295">
    <property type="protein sequence ID" value="KAI9549516.1"/>
    <property type="molecule type" value="Genomic_DNA"/>
</dbReference>